<keyword evidence="3" id="KW-1185">Reference proteome</keyword>
<protein>
    <submittedName>
        <fullName evidence="2">Uncharacterized protein</fullName>
    </submittedName>
</protein>
<sequence length="520" mass="60107">MEYLLHCKLDLNPKTSIYILRVKNTDVPKTSGYHFNDEDNPDLAFNVREWTDTIESGFYCDNKDNLMLAVNYIEKKEYAFFFTAESKKQKKRVIQYLEKAARFKIGELEEVKTQDDEFILPARKKQEDGLYYLKTINDTENSKSAQAITQLLKTHITRSMQFNHSWKFVDFRYLIDPKSQDSQKHIHLSLNLTPHCPNLSFPTLSYLLCLSITSKKLIPLKFNFLQKEDLEQTYYAMPKLQPHKFLEAIDEDLYSTTSFSDVPDQSLECSQKEVVMMNIATGVKKKVKKDDVLRRVVELPCRTVRDSLVNLPELISKISKITGSTQIMDYWSKVDFMLKKDRNWRCAPEPEEKDTEMEDDSEVGFQLASSKLKSKSKKNNPDADLGGFQLASNFKPKKVKSLKKPSKENEVEASQEDNKSTQEDSTCSQKTKQSEKLSALEQVLSLIKSTQKELPSLSLTDTKNIAIEIDTYSTYPDFLDEYYQFISTHVQNPDLKVPAKSSFGKILKTSIQTDICWEKL</sequence>
<accession>A0AAD1UF17</accession>
<dbReference type="EMBL" id="CAMPGE010006718">
    <property type="protein sequence ID" value="CAI2365598.1"/>
    <property type="molecule type" value="Genomic_DNA"/>
</dbReference>
<evidence type="ECO:0000313" key="2">
    <source>
        <dbReference type="EMBL" id="CAI2365598.1"/>
    </source>
</evidence>
<dbReference type="Proteomes" id="UP001295684">
    <property type="component" value="Unassembled WGS sequence"/>
</dbReference>
<proteinExistence type="predicted"/>
<feature type="compositionally biased region" description="Basic and acidic residues" evidence="1">
    <location>
        <begin position="405"/>
        <end position="422"/>
    </location>
</feature>
<name>A0AAD1UF17_EUPCR</name>
<feature type="region of interest" description="Disordered" evidence="1">
    <location>
        <begin position="397"/>
        <end position="432"/>
    </location>
</feature>
<organism evidence="2 3">
    <name type="scientific">Euplotes crassus</name>
    <dbReference type="NCBI Taxonomy" id="5936"/>
    <lineage>
        <taxon>Eukaryota</taxon>
        <taxon>Sar</taxon>
        <taxon>Alveolata</taxon>
        <taxon>Ciliophora</taxon>
        <taxon>Intramacronucleata</taxon>
        <taxon>Spirotrichea</taxon>
        <taxon>Hypotrichia</taxon>
        <taxon>Euplotida</taxon>
        <taxon>Euplotidae</taxon>
        <taxon>Moneuplotes</taxon>
    </lineage>
</organism>
<evidence type="ECO:0000313" key="3">
    <source>
        <dbReference type="Proteomes" id="UP001295684"/>
    </source>
</evidence>
<evidence type="ECO:0000256" key="1">
    <source>
        <dbReference type="SAM" id="MobiDB-lite"/>
    </source>
</evidence>
<dbReference type="AlphaFoldDB" id="A0AAD1UF17"/>
<comment type="caution">
    <text evidence="2">The sequence shown here is derived from an EMBL/GenBank/DDBJ whole genome shotgun (WGS) entry which is preliminary data.</text>
</comment>
<gene>
    <name evidence="2" type="ORF">ECRASSUSDP1_LOCUS6913</name>
</gene>
<reference evidence="2" key="1">
    <citation type="submission" date="2023-07" db="EMBL/GenBank/DDBJ databases">
        <authorList>
            <consortium name="AG Swart"/>
            <person name="Singh M."/>
            <person name="Singh A."/>
            <person name="Seah K."/>
            <person name="Emmerich C."/>
        </authorList>
    </citation>
    <scope>NUCLEOTIDE SEQUENCE</scope>
    <source>
        <strain evidence="2">DP1</strain>
    </source>
</reference>